<evidence type="ECO:0000313" key="3">
    <source>
        <dbReference type="Proteomes" id="UP000644660"/>
    </source>
</evidence>
<sequence>MLNRTGLFKNSLRQFSSSVRNLQTANSSGLPFNYNENELVEEKTTETLEQRRPVHPLSELGDRLNQELKDQKDISTVYTDFKDGIMKFKKSNFAESRLQRSFGLNSVISRLIHSSITSNDSKIDPYEILTNVCDSHLARPQHFEIVMEHFLSHKLPQDVMSLWIKYLSLITENPDVTVAFRGRDPHKNIVALTTVAYLLLPNNVPDMSVLNQILQAKDPKDVTGNVTTTTFDNSIPIDLITSIIMQRVNEKDQSTALKNFEILFMKYVSNNTEWLAKELDNSFNLRMIQNYYNIYKNSIGNIENNEFNSEVVAKFMNTFVMLRRPNQSIKCYNDFKPIFKDDLEGMTKLNNALLVTVAELPANSKIYKLTRIQAIWNSLVKVNEDIAASSYVALFEALLQSKNLEELETVWENDVPEAMKKDQDVMEAYLDSVLRLKNSVTLNEITQKLPKDIRNINLINSVLLKNVQSPEFKVDVFDSIYDKYFGIGKTANGVPKQLPNTETLAIKMLASYTASNDKPSFDFIKSINIDQRSDFNRFLKVVEDFIRVSPNITPVRALFAEIQQPLNSKKYKLFIAAEFMKKEGSSTEAEQLLRYYLDKAEIKKDGKSSIKAQFIRELLDSLAVGFCQLSLRKKSFQFVPKINEYYRSLKEVNQSVSNSTLVTILHTYAMLCRYSKQKLSPEEITIIQTFLGDLQKQNFHVNQSDIRILTSAGIKVPEKLVKARPPKKSSEENETTSAEEVNSNTQATTI</sequence>
<feature type="region of interest" description="Disordered" evidence="1">
    <location>
        <begin position="721"/>
        <end position="750"/>
    </location>
</feature>
<name>A0A8H2ZHK0_9SACH</name>
<feature type="compositionally biased region" description="Low complexity" evidence="1">
    <location>
        <begin position="735"/>
        <end position="750"/>
    </location>
</feature>
<dbReference type="AlphaFoldDB" id="A0A8H2ZHK0"/>
<dbReference type="RefSeq" id="XP_041406687.1">
    <property type="nucleotide sequence ID" value="XM_041550753.1"/>
</dbReference>
<protein>
    <submittedName>
        <fullName evidence="2">Uncharacterized protein</fullName>
    </submittedName>
</protein>
<keyword evidence="3" id="KW-1185">Reference proteome</keyword>
<proteinExistence type="predicted"/>
<accession>A0A8H2ZHK0</accession>
<dbReference type="EMBL" id="CAEFZW010000005">
    <property type="protein sequence ID" value="CAB4254843.1"/>
    <property type="molecule type" value="Genomic_DNA"/>
</dbReference>
<evidence type="ECO:0000256" key="1">
    <source>
        <dbReference type="SAM" id="MobiDB-lite"/>
    </source>
</evidence>
<organism evidence="2 3">
    <name type="scientific">Maudiozyma barnettii</name>
    <dbReference type="NCBI Taxonomy" id="61262"/>
    <lineage>
        <taxon>Eukaryota</taxon>
        <taxon>Fungi</taxon>
        <taxon>Dikarya</taxon>
        <taxon>Ascomycota</taxon>
        <taxon>Saccharomycotina</taxon>
        <taxon>Saccharomycetes</taxon>
        <taxon>Saccharomycetales</taxon>
        <taxon>Saccharomycetaceae</taxon>
        <taxon>Maudiozyma</taxon>
    </lineage>
</organism>
<dbReference type="Proteomes" id="UP000644660">
    <property type="component" value="Unassembled WGS sequence"/>
</dbReference>
<reference evidence="2 3" key="1">
    <citation type="submission" date="2020-05" db="EMBL/GenBank/DDBJ databases">
        <authorList>
            <person name="Casaregola S."/>
            <person name="Devillers H."/>
            <person name="Grondin C."/>
        </authorList>
    </citation>
    <scope>NUCLEOTIDE SEQUENCE [LARGE SCALE GENOMIC DNA]</scope>
    <source>
        <strain evidence="2 3">CLIB 1767</strain>
    </source>
</reference>
<evidence type="ECO:0000313" key="2">
    <source>
        <dbReference type="EMBL" id="CAB4254843.1"/>
    </source>
</evidence>
<dbReference type="GeneID" id="64857863"/>
<gene>
    <name evidence="2" type="ORF">KABA2_05S02486</name>
</gene>
<comment type="caution">
    <text evidence="2">The sequence shown here is derived from an EMBL/GenBank/DDBJ whole genome shotgun (WGS) entry which is preliminary data.</text>
</comment>